<name>A0A1H1E5N3_9EURY</name>
<evidence type="ECO:0000256" key="1">
    <source>
        <dbReference type="SAM" id="Phobius"/>
    </source>
</evidence>
<dbReference type="AlphaFoldDB" id="A0A1H1E5N3"/>
<reference evidence="4" key="1">
    <citation type="submission" date="2016-10" db="EMBL/GenBank/DDBJ databases">
        <authorList>
            <person name="Varghese N."/>
            <person name="Submissions S."/>
        </authorList>
    </citation>
    <scope>NUCLEOTIDE SEQUENCE [LARGE SCALE GENOMIC DNA]</scope>
    <source>
        <strain evidence="4">CGMCC 1.12397</strain>
    </source>
</reference>
<reference evidence="3" key="2">
    <citation type="submission" date="2016-10" db="EMBL/GenBank/DDBJ databases">
        <authorList>
            <person name="de Groot N.N."/>
        </authorList>
    </citation>
    <scope>NUCLEOTIDE SEQUENCE [LARGE SCALE GENOMIC DNA]</scope>
    <source>
        <strain evidence="3">CGMCC 1.12397</strain>
    </source>
</reference>
<keyword evidence="5" id="KW-1185">Reference proteome</keyword>
<accession>A0A1H1E5N3</accession>
<evidence type="ECO:0000313" key="2">
    <source>
        <dbReference type="EMBL" id="RDI71609.1"/>
    </source>
</evidence>
<feature type="transmembrane region" description="Helical" evidence="1">
    <location>
        <begin position="20"/>
        <end position="39"/>
    </location>
</feature>
<reference evidence="2 5" key="3">
    <citation type="submission" date="2018-07" db="EMBL/GenBank/DDBJ databases">
        <title>Genome sequence of extremly halophilic archaeon Halopelagius longus strain BC12-B1.</title>
        <authorList>
            <person name="Zhang X."/>
        </authorList>
    </citation>
    <scope>NUCLEOTIDE SEQUENCE [LARGE SCALE GENOMIC DNA]</scope>
    <source>
        <strain evidence="2 5">BC12-B1</strain>
    </source>
</reference>
<dbReference type="RefSeq" id="WP_092538233.1">
    <property type="nucleotide sequence ID" value="NZ_FNKQ01000003.1"/>
</dbReference>
<sequence>MSIDDAPVLGPVLEAGADDRVFDGLLLAGPILLCALALVGRREVTTVIAAGYIAVFVGYTLHKASGDESG</sequence>
<feature type="transmembrane region" description="Helical" evidence="1">
    <location>
        <begin position="44"/>
        <end position="62"/>
    </location>
</feature>
<dbReference type="Proteomes" id="UP000199289">
    <property type="component" value="Unassembled WGS sequence"/>
</dbReference>
<evidence type="ECO:0000313" key="5">
    <source>
        <dbReference type="Proteomes" id="UP000255421"/>
    </source>
</evidence>
<evidence type="ECO:0000313" key="4">
    <source>
        <dbReference type="Proteomes" id="UP000199289"/>
    </source>
</evidence>
<gene>
    <name evidence="2" type="ORF">DWB78_07650</name>
    <name evidence="3" type="ORF">SAMN05216278_2737</name>
</gene>
<evidence type="ECO:0000313" key="3">
    <source>
        <dbReference type="EMBL" id="SDQ83798.1"/>
    </source>
</evidence>
<dbReference type="Proteomes" id="UP000255421">
    <property type="component" value="Unassembled WGS sequence"/>
</dbReference>
<organism evidence="3 4">
    <name type="scientific">Halopelagius longus</name>
    <dbReference type="NCBI Taxonomy" id="1236180"/>
    <lineage>
        <taxon>Archaea</taxon>
        <taxon>Methanobacteriati</taxon>
        <taxon>Methanobacteriota</taxon>
        <taxon>Stenosarchaea group</taxon>
        <taxon>Halobacteria</taxon>
        <taxon>Halobacteriales</taxon>
        <taxon>Haloferacaceae</taxon>
    </lineage>
</organism>
<protein>
    <submittedName>
        <fullName evidence="3">Uncharacterized protein</fullName>
    </submittedName>
</protein>
<keyword evidence="1" id="KW-1133">Transmembrane helix</keyword>
<dbReference type="OrthoDB" id="177559at2157"/>
<dbReference type="EMBL" id="QQST01000001">
    <property type="protein sequence ID" value="RDI71609.1"/>
    <property type="molecule type" value="Genomic_DNA"/>
</dbReference>
<dbReference type="EMBL" id="FNKQ01000003">
    <property type="protein sequence ID" value="SDQ83798.1"/>
    <property type="molecule type" value="Genomic_DNA"/>
</dbReference>
<keyword evidence="1" id="KW-0812">Transmembrane</keyword>
<proteinExistence type="predicted"/>
<keyword evidence="1" id="KW-0472">Membrane</keyword>